<evidence type="ECO:0008006" key="8">
    <source>
        <dbReference type="Google" id="ProtNLM"/>
    </source>
</evidence>
<dbReference type="InterPro" id="IPR004148">
    <property type="entry name" value="BAR_dom"/>
</dbReference>
<feature type="compositionally biased region" description="Basic and acidic residues" evidence="3">
    <location>
        <begin position="322"/>
        <end position="335"/>
    </location>
</feature>
<dbReference type="AlphaFoldDB" id="A0A5J5FA53"/>
<evidence type="ECO:0000259" key="5">
    <source>
        <dbReference type="PROSITE" id="PS51021"/>
    </source>
</evidence>
<feature type="compositionally biased region" description="Low complexity" evidence="3">
    <location>
        <begin position="336"/>
        <end position="349"/>
    </location>
</feature>
<dbReference type="GO" id="GO:0030479">
    <property type="term" value="C:actin cortical patch"/>
    <property type="evidence" value="ECO:0007669"/>
    <property type="project" value="TreeGrafter"/>
</dbReference>
<gene>
    <name evidence="6" type="ORF">FN846DRAFT_897055</name>
</gene>
<evidence type="ECO:0000256" key="2">
    <source>
        <dbReference type="PROSITE-ProRule" id="PRU00192"/>
    </source>
</evidence>
<dbReference type="GO" id="GO:1990528">
    <property type="term" value="C:Rvs161p-Rvs167p complex"/>
    <property type="evidence" value="ECO:0007669"/>
    <property type="project" value="TreeGrafter"/>
</dbReference>
<evidence type="ECO:0000256" key="3">
    <source>
        <dbReference type="SAM" id="MobiDB-lite"/>
    </source>
</evidence>
<dbReference type="EMBL" id="VXIS01000011">
    <property type="protein sequence ID" value="KAA8913899.1"/>
    <property type="molecule type" value="Genomic_DNA"/>
</dbReference>
<dbReference type="Pfam" id="PF03114">
    <property type="entry name" value="BAR"/>
    <property type="match status" value="1"/>
</dbReference>
<name>A0A5J5FA53_9PEZI</name>
<dbReference type="OrthoDB" id="10255128at2759"/>
<dbReference type="InterPro" id="IPR046982">
    <property type="entry name" value="BIN3/RVS161-like"/>
</dbReference>
<dbReference type="Gene3D" id="2.30.30.40">
    <property type="entry name" value="SH3 Domains"/>
    <property type="match status" value="1"/>
</dbReference>
<dbReference type="GO" id="GO:0043332">
    <property type="term" value="C:mating projection tip"/>
    <property type="evidence" value="ECO:0007669"/>
    <property type="project" value="TreeGrafter"/>
</dbReference>
<dbReference type="InterPro" id="IPR036028">
    <property type="entry name" value="SH3-like_dom_sf"/>
</dbReference>
<dbReference type="GO" id="GO:0006897">
    <property type="term" value="P:endocytosis"/>
    <property type="evidence" value="ECO:0007669"/>
    <property type="project" value="InterPro"/>
</dbReference>
<dbReference type="GO" id="GO:0051666">
    <property type="term" value="P:actin cortical patch localization"/>
    <property type="evidence" value="ECO:0007669"/>
    <property type="project" value="InterPro"/>
</dbReference>
<accession>A0A5J5FA53</accession>
<feature type="region of interest" description="Disordered" evidence="3">
    <location>
        <begin position="292"/>
        <end position="490"/>
    </location>
</feature>
<dbReference type="PROSITE" id="PS50002">
    <property type="entry name" value="SH3"/>
    <property type="match status" value="1"/>
</dbReference>
<dbReference type="GO" id="GO:0031097">
    <property type="term" value="C:medial cortex"/>
    <property type="evidence" value="ECO:0007669"/>
    <property type="project" value="TreeGrafter"/>
</dbReference>
<feature type="domain" description="SH3" evidence="4">
    <location>
        <begin position="492"/>
        <end position="551"/>
    </location>
</feature>
<evidence type="ECO:0000313" key="6">
    <source>
        <dbReference type="EMBL" id="KAA8913899.1"/>
    </source>
</evidence>
<feature type="domain" description="BAR" evidence="5">
    <location>
        <begin position="7"/>
        <end position="240"/>
    </location>
</feature>
<feature type="compositionally biased region" description="Basic residues" evidence="3">
    <location>
        <begin position="476"/>
        <end position="490"/>
    </location>
</feature>
<evidence type="ECO:0000259" key="4">
    <source>
        <dbReference type="PROSITE" id="PS50002"/>
    </source>
</evidence>
<proteinExistence type="predicted"/>
<dbReference type="Proteomes" id="UP000326924">
    <property type="component" value="Unassembled WGS sequence"/>
</dbReference>
<evidence type="ECO:0000256" key="1">
    <source>
        <dbReference type="ARBA" id="ARBA00022443"/>
    </source>
</evidence>
<keyword evidence="7" id="KW-1185">Reference proteome</keyword>
<dbReference type="FunFam" id="2.30.30.40:FF:000100">
    <property type="entry name" value="SH3 domain-containing YSC84-like protein 1"/>
    <property type="match status" value="1"/>
</dbReference>
<dbReference type="Pfam" id="PF00018">
    <property type="entry name" value="SH3_1"/>
    <property type="match status" value="1"/>
</dbReference>
<dbReference type="GO" id="GO:0008289">
    <property type="term" value="F:lipid binding"/>
    <property type="evidence" value="ECO:0007669"/>
    <property type="project" value="TreeGrafter"/>
</dbReference>
<dbReference type="GO" id="GO:0097320">
    <property type="term" value="P:plasma membrane tubulation"/>
    <property type="evidence" value="ECO:0007669"/>
    <property type="project" value="TreeGrafter"/>
</dbReference>
<dbReference type="PANTHER" id="PTHR47174">
    <property type="entry name" value="BRIDGING INTEGRATOR 3"/>
    <property type="match status" value="1"/>
</dbReference>
<reference evidence="6 7" key="1">
    <citation type="submission" date="2019-09" db="EMBL/GenBank/DDBJ databases">
        <title>Draft genome of the ectomycorrhizal ascomycete Sphaerosporella brunnea.</title>
        <authorList>
            <consortium name="DOE Joint Genome Institute"/>
            <person name="Benucci G.M."/>
            <person name="Marozzi G."/>
            <person name="Antonielli L."/>
            <person name="Sanchez S."/>
            <person name="Marco P."/>
            <person name="Wang X."/>
            <person name="Falini L.B."/>
            <person name="Barry K."/>
            <person name="Haridas S."/>
            <person name="Lipzen A."/>
            <person name="Labutti K."/>
            <person name="Grigoriev I.V."/>
            <person name="Murat C."/>
            <person name="Martin F."/>
            <person name="Albertini E."/>
            <person name="Donnini D."/>
            <person name="Bonito G."/>
        </authorList>
    </citation>
    <scope>NUCLEOTIDE SEQUENCE [LARGE SCALE GENOMIC DNA]</scope>
    <source>
        <strain evidence="6 7">Sb_GMNB300</strain>
    </source>
</reference>
<evidence type="ECO:0000313" key="7">
    <source>
        <dbReference type="Proteomes" id="UP000326924"/>
    </source>
</evidence>
<dbReference type="SUPFAM" id="SSF103657">
    <property type="entry name" value="BAR/IMD domain-like"/>
    <property type="match status" value="1"/>
</dbReference>
<dbReference type="Gene3D" id="1.20.1270.60">
    <property type="entry name" value="Arfaptin homology (AH) domain/BAR domain"/>
    <property type="match status" value="1"/>
</dbReference>
<keyword evidence="1 2" id="KW-0728">SH3 domain</keyword>
<dbReference type="PANTHER" id="PTHR47174:SF2">
    <property type="entry name" value="SH3 DOMAIN SIGNALLING PROTEIN (AFU_ORTHOLOGUE AFUA_5G07670)"/>
    <property type="match status" value="1"/>
</dbReference>
<protein>
    <recommendedName>
        <fullName evidence="8">SH3 domain-containing protein</fullName>
    </recommendedName>
</protein>
<dbReference type="SMART" id="SM00326">
    <property type="entry name" value="SH3"/>
    <property type="match status" value="1"/>
</dbReference>
<dbReference type="InParanoid" id="A0A5J5FA53"/>
<sequence length="551" mass="59923">MSKTIHRQIGRFQTRSADDASVAMIIKEVEDTDVLLGKLVEHTKSWRDGWTDILVNATRLADSFHDVYQTIPRTGDSVSPPEPTPREILQRVAKLHAAHNELKDDMLAELDKVDRMLLQPMTDCRQVLKPIKKAIEKREHKKLDFERWNKAVESAKAKKNKSDKEYAGMHKSEAELEKATTAYSIADDYIREHVPPVLAKIVDLLPLIIEIAVQIQHTLCQHSYSQLYHYANEHGFTDPDNEVVIAEWEELFMPVKAQVESELRLIAKGKAVLLPMNAIQDNSILKKMPSIRNPLAKGKSPPPPPPSAAAVAANGSGPPPPRGRENSHPGLDRPKSSTSMSSRYSRTETSPPPPIPAARPSIGSVRAASHSSMAERDESPPPPLPGPRPKSNGSANSPAERPRMSSHGSSYGGGSVTPTPLAGLRPTALTAGRLSSTISPRSPSPNAGKIGGSLAPAAPTAGARSPSPSLAALVAGKKKPPPPPPKKKFLGPKEAWVKAIYAFEGQNHGDLSFDEGERIKVLKKTGSTDDWWEGECNGRKGQFPANYCEPA</sequence>
<dbReference type="PROSITE" id="PS51021">
    <property type="entry name" value="BAR"/>
    <property type="match status" value="1"/>
</dbReference>
<organism evidence="6 7">
    <name type="scientific">Sphaerosporella brunnea</name>
    <dbReference type="NCBI Taxonomy" id="1250544"/>
    <lineage>
        <taxon>Eukaryota</taxon>
        <taxon>Fungi</taxon>
        <taxon>Dikarya</taxon>
        <taxon>Ascomycota</taxon>
        <taxon>Pezizomycotina</taxon>
        <taxon>Pezizomycetes</taxon>
        <taxon>Pezizales</taxon>
        <taxon>Pyronemataceae</taxon>
        <taxon>Sphaerosporella</taxon>
    </lineage>
</organism>
<dbReference type="InterPro" id="IPR001452">
    <property type="entry name" value="SH3_domain"/>
</dbReference>
<comment type="caution">
    <text evidence="6">The sequence shown here is derived from an EMBL/GenBank/DDBJ whole genome shotgun (WGS) entry which is preliminary data.</text>
</comment>
<dbReference type="InterPro" id="IPR027267">
    <property type="entry name" value="AH/BAR_dom_sf"/>
</dbReference>
<feature type="compositionally biased region" description="Polar residues" evidence="3">
    <location>
        <begin position="433"/>
        <end position="445"/>
    </location>
</feature>
<dbReference type="SUPFAM" id="SSF50044">
    <property type="entry name" value="SH3-domain"/>
    <property type="match status" value="1"/>
</dbReference>
<dbReference type="PRINTS" id="PR00452">
    <property type="entry name" value="SH3DOMAIN"/>
</dbReference>